<dbReference type="GO" id="GO:0046872">
    <property type="term" value="F:metal ion binding"/>
    <property type="evidence" value="ECO:0007669"/>
    <property type="project" value="UniProtKB-KW"/>
</dbReference>
<name>A0A7R9DHB4_TIMPO</name>
<dbReference type="GO" id="GO:0008484">
    <property type="term" value="F:sulfuric ester hydrolase activity"/>
    <property type="evidence" value="ECO:0007669"/>
    <property type="project" value="InterPro"/>
</dbReference>
<reference evidence="4" key="1">
    <citation type="submission" date="2020-11" db="EMBL/GenBank/DDBJ databases">
        <authorList>
            <person name="Tran Van P."/>
        </authorList>
    </citation>
    <scope>NUCLEOTIDE SEQUENCE</scope>
</reference>
<dbReference type="EMBL" id="OD006972">
    <property type="protein sequence ID" value="CAD7413542.1"/>
    <property type="molecule type" value="Genomic_DNA"/>
</dbReference>
<dbReference type="InterPro" id="IPR047115">
    <property type="entry name" value="ARSB"/>
</dbReference>
<dbReference type="AlphaFoldDB" id="A0A7R9DHB4"/>
<dbReference type="Gene3D" id="3.30.1120.10">
    <property type="match status" value="1"/>
</dbReference>
<evidence type="ECO:0000313" key="4">
    <source>
        <dbReference type="EMBL" id="CAD7413542.1"/>
    </source>
</evidence>
<organism evidence="4">
    <name type="scientific">Timema poppense</name>
    <name type="common">Walking stick</name>
    <dbReference type="NCBI Taxonomy" id="170557"/>
    <lineage>
        <taxon>Eukaryota</taxon>
        <taxon>Metazoa</taxon>
        <taxon>Ecdysozoa</taxon>
        <taxon>Arthropoda</taxon>
        <taxon>Hexapoda</taxon>
        <taxon>Insecta</taxon>
        <taxon>Pterygota</taxon>
        <taxon>Neoptera</taxon>
        <taxon>Polyneoptera</taxon>
        <taxon>Phasmatodea</taxon>
        <taxon>Timematodea</taxon>
        <taxon>Timematoidea</taxon>
        <taxon>Timematidae</taxon>
        <taxon>Timema</taxon>
    </lineage>
</organism>
<accession>A0A7R9DHB4</accession>
<evidence type="ECO:0000256" key="2">
    <source>
        <dbReference type="ARBA" id="ARBA00022837"/>
    </source>
</evidence>
<dbReference type="PANTHER" id="PTHR10342">
    <property type="entry name" value="ARYLSULFATASE"/>
    <property type="match status" value="1"/>
</dbReference>
<dbReference type="InterPro" id="IPR017850">
    <property type="entry name" value="Alkaline_phosphatase_core_sf"/>
</dbReference>
<dbReference type="SUPFAM" id="SSF53649">
    <property type="entry name" value="Alkaline phosphatase-like"/>
    <property type="match status" value="1"/>
</dbReference>
<dbReference type="PANTHER" id="PTHR10342:SF273">
    <property type="entry name" value="RE14504P"/>
    <property type="match status" value="1"/>
</dbReference>
<keyword evidence="1" id="KW-0479">Metal-binding</keyword>
<keyword evidence="3" id="KW-0325">Glycoprotein</keyword>
<protein>
    <submittedName>
        <fullName evidence="4">Uncharacterized protein</fullName>
    </submittedName>
</protein>
<gene>
    <name evidence="4" type="ORF">TPSB3V08_LOCUS9092</name>
</gene>
<sequence>MTGRLSFESRSGGIPPLEGLDGVDQWEALLYDLPSPRREVLLNINEKTRTAAVRYQNYKLIIAASSTDRIKFYLSVRVALSLSEPLTFKSPTLTSRIPSLRWEASLQCTPDSPGSSCDPTVSKGGCVYDVERDPCETNDLAVDHPDLASSLRALLVRHRRTLVPQGNLPTDSFNADPAKWGGAWTTWGSGE</sequence>
<keyword evidence="2" id="KW-0106">Calcium</keyword>
<evidence type="ECO:0000256" key="1">
    <source>
        <dbReference type="ARBA" id="ARBA00022723"/>
    </source>
</evidence>
<evidence type="ECO:0000256" key="3">
    <source>
        <dbReference type="ARBA" id="ARBA00023180"/>
    </source>
</evidence>
<proteinExistence type="predicted"/>